<feature type="compositionally biased region" description="Pro residues" evidence="4">
    <location>
        <begin position="170"/>
        <end position="179"/>
    </location>
</feature>
<dbReference type="InterPro" id="IPR010754">
    <property type="entry name" value="OPA3-like"/>
</dbReference>
<comment type="similarity">
    <text evidence="1">Belongs to the OPA3 family.</text>
</comment>
<evidence type="ECO:0000256" key="1">
    <source>
        <dbReference type="ARBA" id="ARBA00007584"/>
    </source>
</evidence>
<dbReference type="PANTHER" id="PTHR12499">
    <property type="entry name" value="OPTIC ATROPHY 3 PROTEIN OPA3"/>
    <property type="match status" value="1"/>
</dbReference>
<keyword evidence="5" id="KW-1185">Reference proteome</keyword>
<evidence type="ECO:0000256" key="4">
    <source>
        <dbReference type="SAM" id="MobiDB-lite"/>
    </source>
</evidence>
<keyword evidence="2 3" id="KW-0175">Coiled coil</keyword>
<evidence type="ECO:0000256" key="3">
    <source>
        <dbReference type="SAM" id="Coils"/>
    </source>
</evidence>
<reference evidence="6" key="1">
    <citation type="submission" date="2025-08" db="UniProtKB">
        <authorList>
            <consortium name="RefSeq"/>
        </authorList>
    </citation>
    <scope>IDENTIFICATION</scope>
    <source>
        <tissue evidence="6">Whole Larva</tissue>
    </source>
</reference>
<sequence>MVIAPFPVIKLGTLFLKQVSKPIAKFCEKEAKSHPIFRKYVCMPPAQIYNWCEVKMKMWILNLGKPVNIPVLNEAMAIELGASLLGEAVIFIIASGILIAEYTRSARKEERKEQEIKAEKKKLNEALQDLYFMTQKQDTQIRELTRKIYEMEGKVVQKSWMKKGDEKSEPPPTSPPPLVPKSELLVNIISEEVGEMEVNTKEEEHKIIELVENKKHAMKEEGSLLMRAVALVEKDFWLQQDQERDVGVLTAAINHLYKDVYRIPLRL</sequence>
<organism evidence="5 6">
    <name type="scientific">Nicrophorus vespilloides</name>
    <name type="common">Boreal carrion beetle</name>
    <dbReference type="NCBI Taxonomy" id="110193"/>
    <lineage>
        <taxon>Eukaryota</taxon>
        <taxon>Metazoa</taxon>
        <taxon>Ecdysozoa</taxon>
        <taxon>Arthropoda</taxon>
        <taxon>Hexapoda</taxon>
        <taxon>Insecta</taxon>
        <taxon>Pterygota</taxon>
        <taxon>Neoptera</taxon>
        <taxon>Endopterygota</taxon>
        <taxon>Coleoptera</taxon>
        <taxon>Polyphaga</taxon>
        <taxon>Staphyliniformia</taxon>
        <taxon>Silphidae</taxon>
        <taxon>Nicrophorinae</taxon>
        <taxon>Nicrophorus</taxon>
    </lineage>
</organism>
<dbReference type="PANTHER" id="PTHR12499:SF0">
    <property type="entry name" value="OPTIC ATROPHY 3 PROTEIN"/>
    <property type="match status" value="1"/>
</dbReference>
<feature type="region of interest" description="Disordered" evidence="4">
    <location>
        <begin position="160"/>
        <end position="180"/>
    </location>
</feature>
<evidence type="ECO:0000256" key="2">
    <source>
        <dbReference type="ARBA" id="ARBA00023054"/>
    </source>
</evidence>
<dbReference type="GeneID" id="108562151"/>
<evidence type="ECO:0000313" key="5">
    <source>
        <dbReference type="Proteomes" id="UP000695000"/>
    </source>
</evidence>
<dbReference type="Pfam" id="PF07047">
    <property type="entry name" value="OPA3"/>
    <property type="match status" value="1"/>
</dbReference>
<gene>
    <name evidence="6" type="primary">LOC108562151</name>
</gene>
<feature type="coiled-coil region" evidence="3">
    <location>
        <begin position="99"/>
        <end position="129"/>
    </location>
</feature>
<accession>A0ABM1MMR0</accession>
<dbReference type="RefSeq" id="XP_017775860.1">
    <property type="nucleotide sequence ID" value="XM_017920371.1"/>
</dbReference>
<protein>
    <submittedName>
        <fullName evidence="6">OPA3-like protein CG13603 isoform X2</fullName>
    </submittedName>
</protein>
<evidence type="ECO:0000313" key="6">
    <source>
        <dbReference type="RefSeq" id="XP_017775860.1"/>
    </source>
</evidence>
<dbReference type="Proteomes" id="UP000695000">
    <property type="component" value="Unplaced"/>
</dbReference>
<name>A0ABM1MMR0_NICVS</name>
<proteinExistence type="inferred from homology"/>